<dbReference type="PROSITE" id="PS50005">
    <property type="entry name" value="TPR"/>
    <property type="match status" value="1"/>
</dbReference>
<organism evidence="2 3">
    <name type="scientific">Methanogenium organophilum</name>
    <dbReference type="NCBI Taxonomy" id="2199"/>
    <lineage>
        <taxon>Archaea</taxon>
        <taxon>Methanobacteriati</taxon>
        <taxon>Methanobacteriota</taxon>
        <taxon>Stenosarchaea group</taxon>
        <taxon>Methanomicrobia</taxon>
        <taxon>Methanomicrobiales</taxon>
        <taxon>Methanomicrobiaceae</taxon>
        <taxon>Methanogenium</taxon>
    </lineage>
</organism>
<dbReference type="RefSeq" id="WP_268186157.1">
    <property type="nucleotide sequence ID" value="NZ_CP113361.1"/>
</dbReference>
<dbReference type="Proteomes" id="UP001163096">
    <property type="component" value="Chromosome"/>
</dbReference>
<evidence type="ECO:0000256" key="1">
    <source>
        <dbReference type="PROSITE-ProRule" id="PRU00339"/>
    </source>
</evidence>
<evidence type="ECO:0000313" key="2">
    <source>
        <dbReference type="EMBL" id="WAI00951.1"/>
    </source>
</evidence>
<accession>A0A9X9S3N3</accession>
<dbReference type="SMART" id="SM00028">
    <property type="entry name" value="TPR"/>
    <property type="match status" value="5"/>
</dbReference>
<gene>
    <name evidence="2" type="ORF">OU421_11100</name>
</gene>
<dbReference type="EMBL" id="CP113361">
    <property type="protein sequence ID" value="WAI00951.1"/>
    <property type="molecule type" value="Genomic_DNA"/>
</dbReference>
<dbReference type="SUPFAM" id="SSF48452">
    <property type="entry name" value="TPR-like"/>
    <property type="match status" value="2"/>
</dbReference>
<dbReference type="InterPro" id="IPR011990">
    <property type="entry name" value="TPR-like_helical_dom_sf"/>
</dbReference>
<dbReference type="GeneID" id="76835656"/>
<evidence type="ECO:0000313" key="3">
    <source>
        <dbReference type="Proteomes" id="UP001163096"/>
    </source>
</evidence>
<feature type="repeat" description="TPR" evidence="1">
    <location>
        <begin position="707"/>
        <end position="740"/>
    </location>
</feature>
<dbReference type="KEGG" id="mou:OU421_11100"/>
<keyword evidence="3" id="KW-1185">Reference proteome</keyword>
<dbReference type="Pfam" id="PF14559">
    <property type="entry name" value="TPR_19"/>
    <property type="match status" value="1"/>
</dbReference>
<dbReference type="InterPro" id="IPR019734">
    <property type="entry name" value="TPR_rpt"/>
</dbReference>
<reference evidence="2" key="1">
    <citation type="submission" date="2022-11" db="EMBL/GenBank/DDBJ databases">
        <title>Complete genome sequence of Methanogenium organophilum DSM 3596.</title>
        <authorList>
            <person name="Chen S.-C."/>
            <person name="Lai S.-J."/>
            <person name="You Y.-T."/>
        </authorList>
    </citation>
    <scope>NUCLEOTIDE SEQUENCE</scope>
    <source>
        <strain evidence="2">DSM 3596</strain>
    </source>
</reference>
<keyword evidence="1" id="KW-0802">TPR repeat</keyword>
<dbReference type="Gene3D" id="1.25.40.10">
    <property type="entry name" value="Tetratricopeptide repeat domain"/>
    <property type="match status" value="2"/>
</dbReference>
<proteinExistence type="predicted"/>
<name>A0A9X9S3N3_METOG</name>
<protein>
    <submittedName>
        <fullName evidence="2">Tetratricopeptide repeat protein</fullName>
    </submittedName>
</protein>
<dbReference type="AlphaFoldDB" id="A0A9X9S3N3"/>
<sequence>MEFNIAPMRDFLWESYGIYTTTEFLKSVQDCSEQEKNERFIDHALDNMFLFRVKRDPGFKLFIRDKVDANPVLQERIRHIVMYLFGKTSGLDYIDEDAPGPKGEMEILIQAINAGKNPFEEVIRHSKNPSLMHQYNEDRLERERVSKTKYLEACLDEAAGHMDNELEMIAIRQQMLEYGTGKYHGHVLAADDPLFPFAGFTADTQRLASNYIFKNIKYRERFYGYSNQMVEDPSLHECTIWQIPYEIILQEAIFGKSVREFVDNIECIQNCQDLAKFELDLATIAYQEWFLTLSRKDKISVLNDDYPFEIRDDLLEEIIGFVNNSLDILQFRMEQLYNAKYYEHAAKIGEFVFNRLEDGKEKYFTASNIATYYREFEDYQNALKWYQNAKKLTKHLTKNPTDPNNGEYKEFIEWKNCAEMEFYIHGSDHFRNEIDKIQQNAQNLPDYARNSIELNLAEACRRTGHHDLEYEHLTEAITINELEDKYFIHISGRLDYFNRTLYDSNFETIRESERLMKTEVYERRYTSATQSYQYIDARRWIDRLIRLKPKPYLYQEKAALCRHAGKDDEAIDMLRKATEATDNPREKASCLISTALIKCQKTGSIDAEIEDLVSSSLLSLGKESENTVQLILSKIVNPIVFDVVTWSDDDLRNQFLETLATEYEKCGFSGNPDLIIGAGFHSFHFCQEARERYERALPNADSAPERVHIMSQIGSTLFLEGNYRSAGKWCKKAMQEDPDNDDIILGMTQCHIALMEYDLAAKTIQKARTINPDNITYKQVQKGINSLASHVISLQRIESEEIRQTFRTGDWLLFSVFNAQERDEYDIGPVVIEYGKGVEKLLYESLLKPIRQTIHSDTTYFSSKFGIKKTFWEGSSNKHAPLPRTIKTVLGKEEKSLSLGQWAHLVNDLKDADTNPLVQEFRNLLRKRGCNTKRLRQIGNLCGRLSNERNGAAHISFYSRDEVQKKWGEMVTIINDIIARVPSSGPDSLSK</sequence>